<dbReference type="SMART" id="SM00984">
    <property type="entry name" value="UDPG_MGDP_dh_C"/>
    <property type="match status" value="1"/>
</dbReference>
<comment type="caution">
    <text evidence="10">The sequence shown here is derived from an EMBL/GenBank/DDBJ whole genome shotgun (WGS) entry which is preliminary data.</text>
</comment>
<comment type="similarity">
    <text evidence="1 8">Belongs to the UDP-glucose/GDP-mannose dehydrogenase family.</text>
</comment>
<dbReference type="InterPro" id="IPR036220">
    <property type="entry name" value="UDP-Glc/GDP-Man_DH_C_sf"/>
</dbReference>
<dbReference type="InterPro" id="IPR014026">
    <property type="entry name" value="UDP-Glc/GDP-Man_DH_dimer"/>
</dbReference>
<comment type="catalytic activity">
    <reaction evidence="7">
        <text>UDP-N-acetyl-alpha-D-mannosamine + 2 NAD(+) + H2O = UDP-N-acetyl-alpha-D-mannosaminouronate + 2 NADH + 3 H(+)</text>
        <dbReference type="Rhea" id="RHEA:25780"/>
        <dbReference type="ChEBI" id="CHEBI:15377"/>
        <dbReference type="ChEBI" id="CHEBI:15378"/>
        <dbReference type="ChEBI" id="CHEBI:57540"/>
        <dbReference type="ChEBI" id="CHEBI:57945"/>
        <dbReference type="ChEBI" id="CHEBI:68623"/>
        <dbReference type="ChEBI" id="CHEBI:70731"/>
        <dbReference type="EC" id="1.1.1.336"/>
    </reaction>
</comment>
<evidence type="ECO:0000256" key="6">
    <source>
        <dbReference type="ARBA" id="ARBA00030172"/>
    </source>
</evidence>
<organism evidence="10 11">
    <name type="scientific">Halorubrum ezzemoulense</name>
    <name type="common">Halorubrum chaoviator</name>
    <dbReference type="NCBI Taxonomy" id="337243"/>
    <lineage>
        <taxon>Archaea</taxon>
        <taxon>Methanobacteriati</taxon>
        <taxon>Methanobacteriota</taxon>
        <taxon>Stenosarchaea group</taxon>
        <taxon>Halobacteria</taxon>
        <taxon>Halobacteriales</taxon>
        <taxon>Haloferacaceae</taxon>
        <taxon>Halorubrum</taxon>
    </lineage>
</organism>
<sequence>MSSKSAQLASVDEVVVIGTGFIGLPLALVLAEQGKQVYGVDIDENLVEAINDASLRLNDGEFQSRLESEAVRANLEASTEARGGDAFVISVPTPLEEPSKSPDLSYVEAAVESIIPHLEGGELINIESTIPPLTCENHIVPLLEDAGFEPGVDVQLAHSPERILPGNVFEEIVANDRVIGGIDEASARRAAKIYEPFLEGEIYFTDLVSAELCKLMENTFRDVNVALANEFALIGEEMDVDMHHVIDIANNHPRVDILKPGIGVGGHCLPVDPWFLNEVDPEHTNLITTARRINDKMPDVTAKKIRRAVAHYDNPKILGLGAAYKPNTDDQRNSPAQKIVESLLLDGYDIAHYDRHIEGMEYDDLRSVLEAEQPDVVVQLVPHDETVSELAEIEEEFERKGIELLQFGESRTPSLSVT</sequence>
<dbReference type="PIRSF" id="PIRSF000124">
    <property type="entry name" value="UDPglc_GDPman_dh"/>
    <property type="match status" value="1"/>
</dbReference>
<dbReference type="InterPro" id="IPR001732">
    <property type="entry name" value="UDP-Glc/GDP-Man_DH_N"/>
</dbReference>
<dbReference type="GO" id="GO:0000271">
    <property type="term" value="P:polysaccharide biosynthetic process"/>
    <property type="evidence" value="ECO:0007669"/>
    <property type="project" value="InterPro"/>
</dbReference>
<dbReference type="Gene3D" id="3.40.50.720">
    <property type="entry name" value="NAD(P)-binding Rossmann-like Domain"/>
    <property type="match status" value="2"/>
</dbReference>
<evidence type="ECO:0000256" key="3">
    <source>
        <dbReference type="ARBA" id="ARBA00016796"/>
    </source>
</evidence>
<evidence type="ECO:0000256" key="4">
    <source>
        <dbReference type="ARBA" id="ARBA00023002"/>
    </source>
</evidence>
<dbReference type="GO" id="GO:0089714">
    <property type="term" value="F:UDP-N-acetyl-D-mannosamine dehydrogenase activity"/>
    <property type="evidence" value="ECO:0007669"/>
    <property type="project" value="UniProtKB-EC"/>
</dbReference>
<dbReference type="Pfam" id="PF03721">
    <property type="entry name" value="UDPG_MGDP_dh_N"/>
    <property type="match status" value="1"/>
</dbReference>
<dbReference type="GO" id="GO:0051287">
    <property type="term" value="F:NAD binding"/>
    <property type="evidence" value="ECO:0007669"/>
    <property type="project" value="InterPro"/>
</dbReference>
<evidence type="ECO:0000259" key="9">
    <source>
        <dbReference type="SMART" id="SM00984"/>
    </source>
</evidence>
<protein>
    <recommendedName>
        <fullName evidence="3">UDP-N-acetyl-D-mannosamine dehydrogenase</fullName>
        <ecNumber evidence="2">1.1.1.336</ecNumber>
    </recommendedName>
    <alternativeName>
        <fullName evidence="6">UDP-ManNAc 6-dehydrogenase</fullName>
    </alternativeName>
</protein>
<dbReference type="EC" id="1.1.1.336" evidence="2"/>
<evidence type="ECO:0000256" key="5">
    <source>
        <dbReference type="ARBA" id="ARBA00023027"/>
    </source>
</evidence>
<proteinExistence type="inferred from homology"/>
<dbReference type="Proteomes" id="UP000215731">
    <property type="component" value="Unassembled WGS sequence"/>
</dbReference>
<evidence type="ECO:0000313" key="10">
    <source>
        <dbReference type="EMBL" id="OYR64416.1"/>
    </source>
</evidence>
<evidence type="ECO:0000313" key="11">
    <source>
        <dbReference type="Proteomes" id="UP000215731"/>
    </source>
</evidence>
<dbReference type="GO" id="GO:0016628">
    <property type="term" value="F:oxidoreductase activity, acting on the CH-CH group of donors, NAD or NADP as acceptor"/>
    <property type="evidence" value="ECO:0007669"/>
    <property type="project" value="InterPro"/>
</dbReference>
<dbReference type="SUPFAM" id="SSF51735">
    <property type="entry name" value="NAD(P)-binding Rossmann-fold domains"/>
    <property type="match status" value="1"/>
</dbReference>
<keyword evidence="4" id="KW-0560">Oxidoreductase</keyword>
<dbReference type="PIRSF" id="PIRSF500136">
    <property type="entry name" value="UDP_ManNAc_DH"/>
    <property type="match status" value="1"/>
</dbReference>
<reference evidence="10 11" key="1">
    <citation type="journal article" date="2014" name="Front. Microbiol.">
        <title>Population and genomic analysis of the genus Halorubrum.</title>
        <authorList>
            <person name="Fullmer M.S."/>
            <person name="Soucy S.M."/>
            <person name="Swithers K.S."/>
            <person name="Makkay A.M."/>
            <person name="Wheeler R."/>
            <person name="Ventosa A."/>
            <person name="Gogarten J.P."/>
            <person name="Papke R.T."/>
        </authorList>
    </citation>
    <scope>NUCLEOTIDE SEQUENCE [LARGE SCALE GENOMIC DNA]</scope>
    <source>
        <strain evidence="10 11">Ga36</strain>
    </source>
</reference>
<dbReference type="NCBIfam" id="TIGR03026">
    <property type="entry name" value="NDP-sugDHase"/>
    <property type="match status" value="1"/>
</dbReference>
<keyword evidence="5" id="KW-0520">NAD</keyword>
<dbReference type="InterPro" id="IPR017476">
    <property type="entry name" value="UDP-Glc/GDP-Man"/>
</dbReference>
<dbReference type="Pfam" id="PF00984">
    <property type="entry name" value="UDPG_MGDP_dh"/>
    <property type="match status" value="1"/>
</dbReference>
<dbReference type="Pfam" id="PF03720">
    <property type="entry name" value="UDPG_MGDP_dh_C"/>
    <property type="match status" value="1"/>
</dbReference>
<dbReference type="PANTHER" id="PTHR43491:SF2">
    <property type="entry name" value="UDP-N-ACETYL-D-MANNOSAMINE DEHYDROGENASE"/>
    <property type="match status" value="1"/>
</dbReference>
<dbReference type="SUPFAM" id="SSF52413">
    <property type="entry name" value="UDP-glucose/GDP-mannose dehydrogenase C-terminal domain"/>
    <property type="match status" value="1"/>
</dbReference>
<evidence type="ECO:0000256" key="1">
    <source>
        <dbReference type="ARBA" id="ARBA00006601"/>
    </source>
</evidence>
<gene>
    <name evidence="10" type="ORF">DJ80_05260</name>
</gene>
<evidence type="ECO:0000256" key="8">
    <source>
        <dbReference type="PIRNR" id="PIRNR000124"/>
    </source>
</evidence>
<evidence type="ECO:0000256" key="7">
    <source>
        <dbReference type="ARBA" id="ARBA00049130"/>
    </source>
</evidence>
<dbReference type="SUPFAM" id="SSF48179">
    <property type="entry name" value="6-phosphogluconate dehydrogenase C-terminal domain-like"/>
    <property type="match status" value="1"/>
</dbReference>
<feature type="domain" description="UDP-glucose/GDP-mannose dehydrogenase C-terminal" evidence="9">
    <location>
        <begin position="318"/>
        <end position="399"/>
    </location>
</feature>
<dbReference type="InterPro" id="IPR008927">
    <property type="entry name" value="6-PGluconate_DH-like_C_sf"/>
</dbReference>
<dbReference type="PANTHER" id="PTHR43491">
    <property type="entry name" value="UDP-N-ACETYL-D-MANNOSAMINE DEHYDROGENASE"/>
    <property type="match status" value="1"/>
</dbReference>
<accession>A0A256J788</accession>
<dbReference type="InterPro" id="IPR028359">
    <property type="entry name" value="UDP_ManNAc/GlcNAc_DH"/>
</dbReference>
<dbReference type="EMBL" id="NHOZ01000047">
    <property type="protein sequence ID" value="OYR64416.1"/>
    <property type="molecule type" value="Genomic_DNA"/>
</dbReference>
<evidence type="ECO:0000256" key="2">
    <source>
        <dbReference type="ARBA" id="ARBA00012935"/>
    </source>
</evidence>
<dbReference type="AlphaFoldDB" id="A0A256J788"/>
<name>A0A256J788_HALEZ</name>
<dbReference type="InterPro" id="IPR036291">
    <property type="entry name" value="NAD(P)-bd_dom_sf"/>
</dbReference>
<dbReference type="InterPro" id="IPR014027">
    <property type="entry name" value="UDP-Glc/GDP-Man_DH_C"/>
</dbReference>